<reference evidence="2 3" key="1">
    <citation type="submission" date="2019-03" db="EMBL/GenBank/DDBJ databases">
        <title>First draft genome of Liparis tanakae, snailfish: a comprehensive survey of snailfish specific genes.</title>
        <authorList>
            <person name="Kim W."/>
            <person name="Song I."/>
            <person name="Jeong J.-H."/>
            <person name="Kim D."/>
            <person name="Kim S."/>
            <person name="Ryu S."/>
            <person name="Song J.Y."/>
            <person name="Lee S.K."/>
        </authorList>
    </citation>
    <scope>NUCLEOTIDE SEQUENCE [LARGE SCALE GENOMIC DNA]</scope>
    <source>
        <tissue evidence="2">Muscle</tissue>
    </source>
</reference>
<proteinExistence type="predicted"/>
<dbReference type="Proteomes" id="UP000314294">
    <property type="component" value="Unassembled WGS sequence"/>
</dbReference>
<gene>
    <name evidence="2" type="ORF">EYF80_054917</name>
</gene>
<evidence type="ECO:0000313" key="2">
    <source>
        <dbReference type="EMBL" id="TNN34924.1"/>
    </source>
</evidence>
<comment type="caution">
    <text evidence="2">The sequence shown here is derived from an EMBL/GenBank/DDBJ whole genome shotgun (WGS) entry which is preliminary data.</text>
</comment>
<protein>
    <submittedName>
        <fullName evidence="2">Uncharacterized protein</fullName>
    </submittedName>
</protein>
<sequence length="85" mass="9366">MDVISHSALQLALPVQLVARTSQNLHSILGFIILAPGKKNKGEKGNNKSGAPRHPRPLGLSRLDFAGRQTRLSEEGLCDERLWVR</sequence>
<name>A0A4Z2F2L7_9TELE</name>
<evidence type="ECO:0000256" key="1">
    <source>
        <dbReference type="SAM" id="MobiDB-lite"/>
    </source>
</evidence>
<accession>A0A4Z2F2L7</accession>
<dbReference type="AlphaFoldDB" id="A0A4Z2F2L7"/>
<feature type="region of interest" description="Disordered" evidence="1">
    <location>
        <begin position="37"/>
        <end position="62"/>
    </location>
</feature>
<evidence type="ECO:0000313" key="3">
    <source>
        <dbReference type="Proteomes" id="UP000314294"/>
    </source>
</evidence>
<organism evidence="2 3">
    <name type="scientific">Liparis tanakae</name>
    <name type="common">Tanaka's snailfish</name>
    <dbReference type="NCBI Taxonomy" id="230148"/>
    <lineage>
        <taxon>Eukaryota</taxon>
        <taxon>Metazoa</taxon>
        <taxon>Chordata</taxon>
        <taxon>Craniata</taxon>
        <taxon>Vertebrata</taxon>
        <taxon>Euteleostomi</taxon>
        <taxon>Actinopterygii</taxon>
        <taxon>Neopterygii</taxon>
        <taxon>Teleostei</taxon>
        <taxon>Neoteleostei</taxon>
        <taxon>Acanthomorphata</taxon>
        <taxon>Eupercaria</taxon>
        <taxon>Perciformes</taxon>
        <taxon>Cottioidei</taxon>
        <taxon>Cottales</taxon>
        <taxon>Liparidae</taxon>
        <taxon>Liparis</taxon>
    </lineage>
</organism>
<keyword evidence="3" id="KW-1185">Reference proteome</keyword>
<dbReference type="EMBL" id="SRLO01001865">
    <property type="protein sequence ID" value="TNN34924.1"/>
    <property type="molecule type" value="Genomic_DNA"/>
</dbReference>